<organism evidence="2 3">
    <name type="scientific">Alligator mississippiensis</name>
    <name type="common">American alligator</name>
    <dbReference type="NCBI Taxonomy" id="8496"/>
    <lineage>
        <taxon>Eukaryota</taxon>
        <taxon>Metazoa</taxon>
        <taxon>Chordata</taxon>
        <taxon>Craniata</taxon>
        <taxon>Vertebrata</taxon>
        <taxon>Euteleostomi</taxon>
        <taxon>Archelosauria</taxon>
        <taxon>Archosauria</taxon>
        <taxon>Crocodylia</taxon>
        <taxon>Alligatoridae</taxon>
        <taxon>Alligatorinae</taxon>
        <taxon>Alligator</taxon>
    </lineage>
</organism>
<name>A0A151MHW9_ALLMI</name>
<protein>
    <submittedName>
        <fullName evidence="2">Uncharacterized protein</fullName>
    </submittedName>
</protein>
<comment type="caution">
    <text evidence="2">The sequence shown here is derived from an EMBL/GenBank/DDBJ whole genome shotgun (WGS) entry which is preliminary data.</text>
</comment>
<gene>
    <name evidence="2" type="ORF">Y1Q_0012146</name>
</gene>
<evidence type="ECO:0000313" key="2">
    <source>
        <dbReference type="EMBL" id="KYO24128.1"/>
    </source>
</evidence>
<dbReference type="EMBL" id="AKHW03006126">
    <property type="protein sequence ID" value="KYO24128.1"/>
    <property type="molecule type" value="Genomic_DNA"/>
</dbReference>
<keyword evidence="3" id="KW-1185">Reference proteome</keyword>
<feature type="region of interest" description="Disordered" evidence="1">
    <location>
        <begin position="1"/>
        <end position="28"/>
    </location>
</feature>
<feature type="compositionally biased region" description="Polar residues" evidence="1">
    <location>
        <begin position="19"/>
        <end position="28"/>
    </location>
</feature>
<sequence>MDMEGMAEECWPPWRGSRFPSQRMDTGTQASLPVTREAGTQAEGPWLSDTSTQTAALCLAEVGCQAGPGSTFEASTQTQGQHGLKWTRLGESADTAAEGRRRRWGALRRLTWIVLCCIAPRR</sequence>
<evidence type="ECO:0000313" key="3">
    <source>
        <dbReference type="Proteomes" id="UP000050525"/>
    </source>
</evidence>
<dbReference type="Proteomes" id="UP000050525">
    <property type="component" value="Unassembled WGS sequence"/>
</dbReference>
<evidence type="ECO:0000256" key="1">
    <source>
        <dbReference type="SAM" id="MobiDB-lite"/>
    </source>
</evidence>
<accession>A0A151MHW9</accession>
<dbReference type="AlphaFoldDB" id="A0A151MHW9"/>
<proteinExistence type="predicted"/>
<reference evidence="2 3" key="1">
    <citation type="journal article" date="2012" name="Genome Biol.">
        <title>Sequencing three crocodilian genomes to illuminate the evolution of archosaurs and amniotes.</title>
        <authorList>
            <person name="St John J.A."/>
            <person name="Braun E.L."/>
            <person name="Isberg S.R."/>
            <person name="Miles L.G."/>
            <person name="Chong A.Y."/>
            <person name="Gongora J."/>
            <person name="Dalzell P."/>
            <person name="Moran C."/>
            <person name="Bed'hom B."/>
            <person name="Abzhanov A."/>
            <person name="Burgess S.C."/>
            <person name="Cooksey A.M."/>
            <person name="Castoe T.A."/>
            <person name="Crawford N.G."/>
            <person name="Densmore L.D."/>
            <person name="Drew J.C."/>
            <person name="Edwards S.V."/>
            <person name="Faircloth B.C."/>
            <person name="Fujita M.K."/>
            <person name="Greenwold M.J."/>
            <person name="Hoffmann F.G."/>
            <person name="Howard J.M."/>
            <person name="Iguchi T."/>
            <person name="Janes D.E."/>
            <person name="Khan S.Y."/>
            <person name="Kohno S."/>
            <person name="de Koning A.J."/>
            <person name="Lance S.L."/>
            <person name="McCarthy F.M."/>
            <person name="McCormack J.E."/>
            <person name="Merchant M.E."/>
            <person name="Peterson D.G."/>
            <person name="Pollock D.D."/>
            <person name="Pourmand N."/>
            <person name="Raney B.J."/>
            <person name="Roessler K.A."/>
            <person name="Sanford J.R."/>
            <person name="Sawyer R.H."/>
            <person name="Schmidt C.J."/>
            <person name="Triplett E.W."/>
            <person name="Tuberville T.D."/>
            <person name="Venegas-Anaya M."/>
            <person name="Howard J.T."/>
            <person name="Jarvis E.D."/>
            <person name="Guillette L.J.Jr."/>
            <person name="Glenn T.C."/>
            <person name="Green R.E."/>
            <person name="Ray D.A."/>
        </authorList>
    </citation>
    <scope>NUCLEOTIDE SEQUENCE [LARGE SCALE GENOMIC DNA]</scope>
    <source>
        <strain evidence="2">KSC_2009_1</strain>
    </source>
</reference>